<dbReference type="OrthoDB" id="1658288at2759"/>
<dbReference type="GO" id="GO:0019369">
    <property type="term" value="P:arachidonate metabolic process"/>
    <property type="evidence" value="ECO:0007669"/>
    <property type="project" value="TreeGrafter"/>
</dbReference>
<name>W6QPE0_PENRF</name>
<dbReference type="Gene3D" id="3.40.1090.10">
    <property type="entry name" value="Cytosolic phospholipase A2 catalytic domain"/>
    <property type="match status" value="1"/>
</dbReference>
<dbReference type="STRING" id="1365484.W6QPE0"/>
<evidence type="ECO:0000313" key="3">
    <source>
        <dbReference type="EMBL" id="CDM37861.1"/>
    </source>
</evidence>
<keyword evidence="4" id="KW-1185">Reference proteome</keyword>
<dbReference type="AlphaFoldDB" id="W6QPE0"/>
<dbReference type="GO" id="GO:0016020">
    <property type="term" value="C:membrane"/>
    <property type="evidence" value="ECO:0007669"/>
    <property type="project" value="TreeGrafter"/>
</dbReference>
<dbReference type="Proteomes" id="UP000030686">
    <property type="component" value="Unassembled WGS sequence"/>
</dbReference>
<dbReference type="GO" id="GO:0016042">
    <property type="term" value="P:lipid catabolic process"/>
    <property type="evidence" value="ECO:0007669"/>
    <property type="project" value="UniProtKB-KW"/>
</dbReference>
<keyword evidence="3" id="KW-0808">Transferase</keyword>
<dbReference type="GO" id="GO:0047499">
    <property type="term" value="F:calcium-independent phospholipase A2 activity"/>
    <property type="evidence" value="ECO:0007669"/>
    <property type="project" value="TreeGrafter"/>
</dbReference>
<dbReference type="PANTHER" id="PTHR24185:SF1">
    <property type="entry name" value="CALCIUM-INDEPENDENT PHOSPHOLIPASE A2-GAMMA"/>
    <property type="match status" value="1"/>
</dbReference>
<dbReference type="InterPro" id="IPR016035">
    <property type="entry name" value="Acyl_Trfase/lysoPLipase"/>
</dbReference>
<dbReference type="EMBL" id="HG792021">
    <property type="protein sequence ID" value="CDM37861.1"/>
    <property type="molecule type" value="Genomic_DNA"/>
</dbReference>
<keyword evidence="1 3" id="KW-0378">Hydrolase</keyword>
<keyword evidence="2" id="KW-0442">Lipid degradation</keyword>
<proteinExistence type="predicted"/>
<gene>
    <name evidence="3" type="ORF">PROQFM164_S07g000209</name>
</gene>
<sequence>MAYRCRLIAIILGRLGMDVDECIMAYIKFTKIIFDKPSKRGVSSLFGKIKPQFDTDKLEGATKEVINSYRAKPTDLFNHQADPGCRVEIVHLRSYSIRNKPGIPATISQAACATSAATTFFKPVSIGARKFVDETGDLKPLVKCFILIGTGNPGKKAMEDNLLKFVSKTLPSLVT</sequence>
<evidence type="ECO:0000256" key="2">
    <source>
        <dbReference type="ARBA" id="ARBA00022963"/>
    </source>
</evidence>
<protein>
    <submittedName>
        <fullName evidence="3">Acyl transferase/acyl hydrolase/lysophospholipase</fullName>
    </submittedName>
</protein>
<dbReference type="GO" id="GO:0016740">
    <property type="term" value="F:transferase activity"/>
    <property type="evidence" value="ECO:0007669"/>
    <property type="project" value="UniProtKB-KW"/>
</dbReference>
<dbReference type="SUPFAM" id="SSF52151">
    <property type="entry name" value="FabD/lysophospholipase-like"/>
    <property type="match status" value="1"/>
</dbReference>
<reference evidence="3" key="1">
    <citation type="journal article" date="2014" name="Nat. Commun.">
        <title>Multiple recent horizontal transfers of a large genomic region in cheese making fungi.</title>
        <authorList>
            <person name="Cheeseman K."/>
            <person name="Ropars J."/>
            <person name="Renault P."/>
            <person name="Dupont J."/>
            <person name="Gouzy J."/>
            <person name="Branca A."/>
            <person name="Abraham A.L."/>
            <person name="Ceppi M."/>
            <person name="Conseiller E."/>
            <person name="Debuchy R."/>
            <person name="Malagnac F."/>
            <person name="Goarin A."/>
            <person name="Silar P."/>
            <person name="Lacoste S."/>
            <person name="Sallet E."/>
            <person name="Bensimon A."/>
            <person name="Giraud T."/>
            <person name="Brygoo Y."/>
        </authorList>
    </citation>
    <scope>NUCLEOTIDE SEQUENCE [LARGE SCALE GENOMIC DNA]</scope>
    <source>
        <strain evidence="3">FM164</strain>
    </source>
</reference>
<evidence type="ECO:0000256" key="1">
    <source>
        <dbReference type="ARBA" id="ARBA00022801"/>
    </source>
</evidence>
<accession>W6QPE0</accession>
<evidence type="ECO:0000313" key="4">
    <source>
        <dbReference type="Proteomes" id="UP000030686"/>
    </source>
</evidence>
<keyword evidence="2" id="KW-0443">Lipid metabolism</keyword>
<dbReference type="PANTHER" id="PTHR24185">
    <property type="entry name" value="CALCIUM-INDEPENDENT PHOSPHOLIPASE A2-GAMMA"/>
    <property type="match status" value="1"/>
</dbReference>
<organism evidence="3 4">
    <name type="scientific">Penicillium roqueforti (strain FM164)</name>
    <dbReference type="NCBI Taxonomy" id="1365484"/>
    <lineage>
        <taxon>Eukaryota</taxon>
        <taxon>Fungi</taxon>
        <taxon>Dikarya</taxon>
        <taxon>Ascomycota</taxon>
        <taxon>Pezizomycotina</taxon>
        <taxon>Eurotiomycetes</taxon>
        <taxon>Eurotiomycetidae</taxon>
        <taxon>Eurotiales</taxon>
        <taxon>Aspergillaceae</taxon>
        <taxon>Penicillium</taxon>
    </lineage>
</organism>